<feature type="non-terminal residue" evidence="1">
    <location>
        <position position="1"/>
    </location>
</feature>
<keyword evidence="2" id="KW-1185">Reference proteome</keyword>
<evidence type="ECO:0000313" key="2">
    <source>
        <dbReference type="Proteomes" id="UP000257109"/>
    </source>
</evidence>
<sequence>MEEYDTVPTFLGRPFLAIGRTVIDVEKGESILRLGNKEFLALIKSPRSLCLVIMYRLLTTLKGKSRVALKGNLKPYKKPIKEWRGKYNRPHKPKLITKVFLYRAEDDTHGNKTTFKVKGQKMRQYKKEFVETLSTTSIIEPNKGFSRVMITKGIAISHKEGDLLSTPKRISWNSKAWKQSYTSFVPKAILVLCNRKKK</sequence>
<dbReference type="EMBL" id="QJKJ01000124">
    <property type="protein sequence ID" value="RDY14153.1"/>
    <property type="molecule type" value="Genomic_DNA"/>
</dbReference>
<proteinExistence type="predicted"/>
<accession>A0A371IGN3</accession>
<protein>
    <submittedName>
        <fullName evidence="1">Uncharacterized protein</fullName>
    </submittedName>
</protein>
<evidence type="ECO:0000313" key="1">
    <source>
        <dbReference type="EMBL" id="RDY14153.1"/>
    </source>
</evidence>
<organism evidence="1 2">
    <name type="scientific">Mucuna pruriens</name>
    <name type="common">Velvet bean</name>
    <name type="synonym">Dolichos pruriens</name>
    <dbReference type="NCBI Taxonomy" id="157652"/>
    <lineage>
        <taxon>Eukaryota</taxon>
        <taxon>Viridiplantae</taxon>
        <taxon>Streptophyta</taxon>
        <taxon>Embryophyta</taxon>
        <taxon>Tracheophyta</taxon>
        <taxon>Spermatophyta</taxon>
        <taxon>Magnoliopsida</taxon>
        <taxon>eudicotyledons</taxon>
        <taxon>Gunneridae</taxon>
        <taxon>Pentapetalae</taxon>
        <taxon>rosids</taxon>
        <taxon>fabids</taxon>
        <taxon>Fabales</taxon>
        <taxon>Fabaceae</taxon>
        <taxon>Papilionoideae</taxon>
        <taxon>50 kb inversion clade</taxon>
        <taxon>NPAAA clade</taxon>
        <taxon>indigoferoid/millettioid clade</taxon>
        <taxon>Phaseoleae</taxon>
        <taxon>Mucuna</taxon>
    </lineage>
</organism>
<dbReference type="AlphaFoldDB" id="A0A371IGN3"/>
<comment type="caution">
    <text evidence="1">The sequence shown here is derived from an EMBL/GenBank/DDBJ whole genome shotgun (WGS) entry which is preliminary data.</text>
</comment>
<dbReference type="Proteomes" id="UP000257109">
    <property type="component" value="Unassembled WGS sequence"/>
</dbReference>
<gene>
    <name evidence="1" type="ORF">CR513_00820</name>
</gene>
<reference evidence="1" key="1">
    <citation type="submission" date="2018-05" db="EMBL/GenBank/DDBJ databases">
        <title>Draft genome of Mucuna pruriens seed.</title>
        <authorList>
            <person name="Nnadi N.E."/>
            <person name="Vos R."/>
            <person name="Hasami M.H."/>
            <person name="Devisetty U.K."/>
            <person name="Aguiy J.C."/>
        </authorList>
    </citation>
    <scope>NUCLEOTIDE SEQUENCE [LARGE SCALE GENOMIC DNA]</scope>
    <source>
        <strain evidence="1">JCA_2017</strain>
    </source>
</reference>
<name>A0A371IGN3_MUCPR</name>